<feature type="repeat" description="ANK" evidence="7">
    <location>
        <begin position="80"/>
        <end position="112"/>
    </location>
</feature>
<keyword evidence="13" id="KW-1185">Reference proteome</keyword>
<sequence length="1722" mass="183656">MSDDVSHRRTVSVGNASHQSVGYSSGDFVQSASAVTVEPSPLSDSMSVQLFDACRNGDAFRVKFLLDNGACVDMTDSSGRKSTPLHFAAGYGHRDVVELLLERGADVNARDDGGLVPLHNACSFGHVDVVHLMLRAGSDPNARDCWNYTPLHEAAIKGKVEVCILLLQAKADLRARNLDGKTPIDLAEGSARLALLGDYRKDELLEAARSGNEEKLVSLLTPQNVNCHAGDGRKSTPLHLAAGYNRSKIVKVLLANGADVVAKDKGGLIPLHNACSYGHLDVCELLLGAGSVQTQVHAADLWQYTPLHEAASKARADVCSLLLAYGANPMKTNCHGKSALDLVPTAELRRRLFFEFLGHCLLEAARSGEIGNVQRVLSSLTPPDAIDRQNINTCPDAKSNRTINGCPLDGTGDPVTASFGDTASASMPDLGIAEVLRFRHPLTGNTVLHSACSPPDTVTVADYQSLSPPYVGLDPNGTRSVCTSSGQVTIQPKTTDHSTCATSHSARRQQLIEWLIQHHAVNLINDCNAEAQIPLHLAARNGFLEAAVCLAYHGSKINTVDAHGFTPLHLAANHGHAHVVRFLVQIVGGDGPTFTSGNQQVSYATAPPPPLPTTSSCRLTAAETTALTLLGVPSVTPTSTTGADTRERHLVIDSTPSNSRSTNGTLLGKPTTVVQTPGDSKPQHLGPTRAVCNPPSVSIDSSTCDHPKPAVTIEPISTSGHVPSARSFKPRSSSEFCVPNQTWADAVLRLLEAAKSGDVELVRRLITAHQNHEHLQKPLHSSTGCTSVDCTTSGVTNKHPGETNDFAQLATSPSCSFSVADLINCRDIDGRHSTPLHFAAGYNRLAVVELLLQYNADVHAKDKGGLVPLHNACSYGHSRVAELLIQHGANVNVTDLWRFTPLHEAAAKGKFEICRLLLQHGADPTKKNRDGHTPIDLVKASLDRHLFVHSLCPIRILLVLMKTHNISGFGLWFRLVHRVDPDSDVYDLLRGDIAVLEAAKRGNLAKLQRLITPANINCRDTQGRNSAPLHLAAGYNNVEVVEFLLESGADVNAKDKGGLIPLHNASSYGHVDVAALLIRYGTSVNAVDKWGYTPLHEAAQKGRTQLCSLLLAHGADAFIRNQENQIPIDLATADDVKSLLTDAMLHSNFTVTTVTKDTLASGGIFTSDLATGSENAISLSFPSPQTDLSTPDCIVPVCSVGPRVEGQGQESAADGIAVAQPIPIHTSTASNSLCAPTSMSGFRLSTSVAVTSSRNNNLSVSTSTASHHAHSKLTVASFLTALDLQMYIELFDKEEVTMDILAEMTHAELKELGVTVYGHRHKILKGLQRWRMSATSFGLSNGLPLPPSAVAHLTVGIQNLSLSAVTGTDATSVLSPALIPDLTASSNNSLSATTTHFHGVGVSEATPTSPMYFPPGSLKQTVMIELDPSDPEFRAVEEQVQSTIREHRDNCGGVFKRYHLLKVARIRNRRLWDRYVHRCKEISEDSAGHYNERLLFHGSPFLQAIVMKGFDERHAYIGGMFGAGIYFAENSSKSNQYVYGIGGGTGCQAHKSRSCYVCPRQLLLCRVALGRSFIQFNAMKVAHAPPGHHSIVGRPSTGGLNFAEYVIYRGEQAYPEYLITYLLVPPDPTDSAMLPSASFAGISATMASSSFGASGLLTPSVAVAAGSNVSCPVTQSPNRSVSNSSKPDAGAHSTPAVTSTASSSAIPTAPGGPTCQSVQGSV</sequence>
<accession>A0A8J4SRG6</accession>
<name>A0A8J4SRG6_9TREM</name>
<keyword evidence="8" id="KW-0808">Transferase</keyword>
<feature type="repeat" description="ANK" evidence="7">
    <location>
        <begin position="1024"/>
        <end position="1056"/>
    </location>
</feature>
<evidence type="ECO:0000256" key="3">
    <source>
        <dbReference type="ARBA" id="ARBA00022737"/>
    </source>
</evidence>
<evidence type="ECO:0000256" key="4">
    <source>
        <dbReference type="ARBA" id="ARBA00023043"/>
    </source>
</evidence>
<evidence type="ECO:0000256" key="7">
    <source>
        <dbReference type="PROSITE-ProRule" id="PRU00023"/>
    </source>
</evidence>
<dbReference type="Pfam" id="PF00023">
    <property type="entry name" value="Ank"/>
    <property type="match status" value="2"/>
</dbReference>
<feature type="repeat" description="ANK" evidence="7">
    <location>
        <begin position="1090"/>
        <end position="1122"/>
    </location>
</feature>
<dbReference type="InterPro" id="IPR002110">
    <property type="entry name" value="Ankyrin_rpt"/>
</dbReference>
<dbReference type="Gene3D" id="1.25.40.20">
    <property type="entry name" value="Ankyrin repeat-containing domain"/>
    <property type="match status" value="5"/>
</dbReference>
<feature type="region of interest" description="Disordered" evidence="9">
    <location>
        <begin position="654"/>
        <end position="689"/>
    </location>
</feature>
<dbReference type="Gene3D" id="3.90.228.10">
    <property type="match status" value="1"/>
</dbReference>
<evidence type="ECO:0000256" key="6">
    <source>
        <dbReference type="ARBA" id="ARBA00033987"/>
    </source>
</evidence>
<dbReference type="InterPro" id="IPR013761">
    <property type="entry name" value="SAM/pointed_sf"/>
</dbReference>
<comment type="catalytic activity">
    <reaction evidence="6">
        <text>NAD(+) + (ADP-D-ribosyl)n-acceptor = nicotinamide + (ADP-D-ribosyl)n+1-acceptor + H(+).</text>
        <dbReference type="EC" id="2.4.2.30"/>
    </reaction>
</comment>
<dbReference type="SUPFAM" id="SSF48403">
    <property type="entry name" value="Ankyrin repeat"/>
    <property type="match status" value="4"/>
</dbReference>
<evidence type="ECO:0000256" key="9">
    <source>
        <dbReference type="SAM" id="MobiDB-lite"/>
    </source>
</evidence>
<keyword evidence="2" id="KW-0548">Nucleotidyltransferase</keyword>
<dbReference type="Proteomes" id="UP000748531">
    <property type="component" value="Unassembled WGS sequence"/>
</dbReference>
<feature type="compositionally biased region" description="Polar residues" evidence="9">
    <location>
        <begin position="654"/>
        <end position="665"/>
    </location>
</feature>
<dbReference type="PROSITE" id="PS50088">
    <property type="entry name" value="ANK_REPEAT"/>
    <property type="match status" value="14"/>
</dbReference>
<comment type="caution">
    <text evidence="12">The sequence shown here is derived from an EMBL/GenBank/DDBJ whole genome shotgun (WGS) entry which is preliminary data.</text>
</comment>
<feature type="repeat" description="ANK" evidence="7">
    <location>
        <begin position="233"/>
        <end position="265"/>
    </location>
</feature>
<dbReference type="GO" id="GO:0003950">
    <property type="term" value="F:NAD+ poly-ADP-ribosyltransferase activity"/>
    <property type="evidence" value="ECO:0007669"/>
    <property type="project" value="UniProtKB-UniRule"/>
</dbReference>
<dbReference type="InterPro" id="IPR001660">
    <property type="entry name" value="SAM"/>
</dbReference>
<feature type="repeat" description="ANK" evidence="7">
    <location>
        <begin position="266"/>
        <end position="291"/>
    </location>
</feature>
<dbReference type="EMBL" id="LUCH01001231">
    <property type="protein sequence ID" value="KAF5403427.1"/>
    <property type="molecule type" value="Genomic_DNA"/>
</dbReference>
<feature type="repeat" description="ANK" evidence="7">
    <location>
        <begin position="113"/>
        <end position="145"/>
    </location>
</feature>
<feature type="repeat" description="ANK" evidence="7">
    <location>
        <begin position="146"/>
        <end position="178"/>
    </location>
</feature>
<feature type="region of interest" description="Disordered" evidence="9">
    <location>
        <begin position="1672"/>
        <end position="1722"/>
    </location>
</feature>
<dbReference type="Gene3D" id="1.10.150.50">
    <property type="entry name" value="Transcription Factor, Ets-1"/>
    <property type="match status" value="1"/>
</dbReference>
<dbReference type="PROSITE" id="PS51059">
    <property type="entry name" value="PARP_CATALYTIC"/>
    <property type="match status" value="1"/>
</dbReference>
<evidence type="ECO:0000259" key="11">
    <source>
        <dbReference type="PROSITE" id="PS51059"/>
    </source>
</evidence>
<dbReference type="GO" id="GO:0016779">
    <property type="term" value="F:nucleotidyltransferase activity"/>
    <property type="evidence" value="ECO:0007669"/>
    <property type="project" value="UniProtKB-KW"/>
</dbReference>
<feature type="repeat" description="ANK" evidence="7">
    <location>
        <begin position="897"/>
        <end position="929"/>
    </location>
</feature>
<feature type="domain" description="PARP catalytic" evidence="11">
    <location>
        <begin position="1409"/>
        <end position="1630"/>
    </location>
</feature>
<gene>
    <name evidence="12" type="ORF">PHET_02936</name>
</gene>
<feature type="compositionally biased region" description="Polar residues" evidence="9">
    <location>
        <begin position="1672"/>
        <end position="1686"/>
    </location>
</feature>
<evidence type="ECO:0000256" key="5">
    <source>
        <dbReference type="ARBA" id="ARBA00024347"/>
    </source>
</evidence>
<dbReference type="PROSITE" id="PS50297">
    <property type="entry name" value="ANK_REP_REGION"/>
    <property type="match status" value="13"/>
</dbReference>
<evidence type="ECO:0000313" key="12">
    <source>
        <dbReference type="EMBL" id="KAF5403427.1"/>
    </source>
</evidence>
<feature type="domain" description="SAM" evidence="10">
    <location>
        <begin position="1270"/>
        <end position="1333"/>
    </location>
</feature>
<evidence type="ECO:0000256" key="2">
    <source>
        <dbReference type="ARBA" id="ARBA00022695"/>
    </source>
</evidence>
<dbReference type="Pfam" id="PF00644">
    <property type="entry name" value="PARP"/>
    <property type="match status" value="1"/>
</dbReference>
<evidence type="ECO:0000256" key="8">
    <source>
        <dbReference type="RuleBase" id="RU362114"/>
    </source>
</evidence>
<feature type="repeat" description="ANK" evidence="7">
    <location>
        <begin position="1057"/>
        <end position="1089"/>
    </location>
</feature>
<keyword evidence="1 8" id="KW-0328">Glycosyltransferase</keyword>
<feature type="compositionally biased region" description="Low complexity" evidence="9">
    <location>
        <begin position="1693"/>
        <end position="1713"/>
    </location>
</feature>
<evidence type="ECO:0000256" key="1">
    <source>
        <dbReference type="ARBA" id="ARBA00022676"/>
    </source>
</evidence>
<comment type="similarity">
    <text evidence="5">Belongs to the ARTD/PARP family.</text>
</comment>
<dbReference type="SUPFAM" id="SSF56399">
    <property type="entry name" value="ADP-ribosylation"/>
    <property type="match status" value="1"/>
</dbReference>
<dbReference type="Gene3D" id="6.20.320.10">
    <property type="match status" value="1"/>
</dbReference>
<proteinExistence type="inferred from homology"/>
<dbReference type="Pfam" id="PF12796">
    <property type="entry name" value="Ank_2"/>
    <property type="match status" value="6"/>
</dbReference>
<feature type="repeat" description="ANK" evidence="7">
    <location>
        <begin position="302"/>
        <end position="334"/>
    </location>
</feature>
<feature type="repeat" description="ANK" evidence="7">
    <location>
        <begin position="831"/>
        <end position="863"/>
    </location>
</feature>
<dbReference type="PANTHER" id="PTHR24171">
    <property type="entry name" value="ANKYRIN REPEAT DOMAIN-CONTAINING PROTEIN 39-RELATED"/>
    <property type="match status" value="1"/>
</dbReference>
<dbReference type="PRINTS" id="PR01415">
    <property type="entry name" value="ANKYRIN"/>
</dbReference>
<keyword evidence="4 7" id="KW-0040">ANK repeat</keyword>
<dbReference type="EC" id="2.4.2.-" evidence="8"/>
<dbReference type="SMART" id="SM00454">
    <property type="entry name" value="SAM"/>
    <property type="match status" value="1"/>
</dbReference>
<organism evidence="12 13">
    <name type="scientific">Paragonimus heterotremus</name>
    <dbReference type="NCBI Taxonomy" id="100268"/>
    <lineage>
        <taxon>Eukaryota</taxon>
        <taxon>Metazoa</taxon>
        <taxon>Spiralia</taxon>
        <taxon>Lophotrochozoa</taxon>
        <taxon>Platyhelminthes</taxon>
        <taxon>Trematoda</taxon>
        <taxon>Digenea</taxon>
        <taxon>Plagiorchiida</taxon>
        <taxon>Troglotremata</taxon>
        <taxon>Troglotrematidae</taxon>
        <taxon>Paragonimus</taxon>
    </lineage>
</organism>
<keyword evidence="8" id="KW-0520">NAD</keyword>
<dbReference type="SUPFAM" id="SSF47769">
    <property type="entry name" value="SAM/Pointed domain"/>
    <property type="match status" value="1"/>
</dbReference>
<dbReference type="PROSITE" id="PS50105">
    <property type="entry name" value="SAM_DOMAIN"/>
    <property type="match status" value="1"/>
</dbReference>
<feature type="repeat" description="ANK" evidence="7">
    <location>
        <begin position="563"/>
        <end position="585"/>
    </location>
</feature>
<dbReference type="Pfam" id="PF00536">
    <property type="entry name" value="SAM_1"/>
    <property type="match status" value="1"/>
</dbReference>
<feature type="repeat" description="ANK" evidence="7">
    <location>
        <begin position="530"/>
        <end position="562"/>
    </location>
</feature>
<protein>
    <recommendedName>
        <fullName evidence="8">Poly [ADP-ribose] polymerase</fullName>
        <shortName evidence="8">PARP</shortName>
        <ecNumber evidence="8">2.4.2.-</ecNumber>
    </recommendedName>
</protein>
<dbReference type="InterPro" id="IPR012317">
    <property type="entry name" value="Poly(ADP-ribose)pol_cat_dom"/>
</dbReference>
<feature type="repeat" description="ANK" evidence="7">
    <location>
        <begin position="864"/>
        <end position="896"/>
    </location>
</feature>
<dbReference type="OrthoDB" id="4772757at2759"/>
<keyword evidence="3" id="KW-0677">Repeat</keyword>
<evidence type="ECO:0000313" key="13">
    <source>
        <dbReference type="Proteomes" id="UP000748531"/>
    </source>
</evidence>
<dbReference type="PANTHER" id="PTHR24171:SF8">
    <property type="entry name" value="BRCA1-ASSOCIATED RING DOMAIN PROTEIN 1"/>
    <property type="match status" value="1"/>
</dbReference>
<dbReference type="FunFam" id="1.25.40.20:FF:000009">
    <property type="entry name" value="Poly [ADP-ribose] polymerase"/>
    <property type="match status" value="2"/>
</dbReference>
<dbReference type="InterPro" id="IPR036770">
    <property type="entry name" value="Ankyrin_rpt-contain_sf"/>
</dbReference>
<evidence type="ECO:0000259" key="10">
    <source>
        <dbReference type="PROSITE" id="PS50105"/>
    </source>
</evidence>
<reference evidence="12" key="1">
    <citation type="submission" date="2019-05" db="EMBL/GenBank/DDBJ databases">
        <title>Annotation for the trematode Paragonimus heterotremus.</title>
        <authorList>
            <person name="Choi Y.-J."/>
        </authorList>
    </citation>
    <scope>NUCLEOTIDE SEQUENCE</scope>
    <source>
        <strain evidence="12">LC</strain>
    </source>
</reference>
<dbReference type="SMART" id="SM00248">
    <property type="entry name" value="ANK"/>
    <property type="match status" value="18"/>
</dbReference>